<proteinExistence type="predicted"/>
<dbReference type="EMBL" id="SJPM01000034">
    <property type="protein sequence ID" value="TWT86406.1"/>
    <property type="molecule type" value="Genomic_DNA"/>
</dbReference>
<accession>A0A5C5ZGQ3</accession>
<dbReference type="Proteomes" id="UP000316213">
    <property type="component" value="Unassembled WGS sequence"/>
</dbReference>
<keyword evidence="3" id="KW-1185">Reference proteome</keyword>
<dbReference type="InterPro" id="IPR011447">
    <property type="entry name" value="DUF1552"/>
</dbReference>
<comment type="caution">
    <text evidence="2">The sequence shown here is derived from an EMBL/GenBank/DDBJ whole genome shotgun (WGS) entry which is preliminary data.</text>
</comment>
<dbReference type="OrthoDB" id="289146at2"/>
<feature type="region of interest" description="Disordered" evidence="1">
    <location>
        <begin position="1"/>
        <end position="21"/>
    </location>
</feature>
<evidence type="ECO:0000313" key="2">
    <source>
        <dbReference type="EMBL" id="TWT86406.1"/>
    </source>
</evidence>
<evidence type="ECO:0000256" key="1">
    <source>
        <dbReference type="SAM" id="MobiDB-lite"/>
    </source>
</evidence>
<name>A0A5C5ZGQ3_9BACT</name>
<dbReference type="InterPro" id="IPR006311">
    <property type="entry name" value="TAT_signal"/>
</dbReference>
<evidence type="ECO:0008006" key="4">
    <source>
        <dbReference type="Google" id="ProtNLM"/>
    </source>
</evidence>
<organism evidence="2 3">
    <name type="scientific">Neorhodopirellula pilleata</name>
    <dbReference type="NCBI Taxonomy" id="2714738"/>
    <lineage>
        <taxon>Bacteria</taxon>
        <taxon>Pseudomonadati</taxon>
        <taxon>Planctomycetota</taxon>
        <taxon>Planctomycetia</taxon>
        <taxon>Pirellulales</taxon>
        <taxon>Pirellulaceae</taxon>
        <taxon>Neorhodopirellula</taxon>
    </lineage>
</organism>
<sequence length="462" mass="51351">MKPPKPMNHQLAKSYDGLPRPSRQYFQDEATALEGHRTNSRRVFLKTAGVSIALPFLESLNAAHAVASEKRDESAKRMVFVSTGLGMNPRTFFPEQSGADFAPSPVLPAMMKHRGEFTLFSHMDHPNIFTKHAGIRSLLNGVLNQNARPGQNISIDQVAANHVGYATRFPSLHISLGGVESASYSSSGILLRQETSPEALFKKLFVADSAAARKARALELEEQGSVLDLVRTRARRLERSVSRTDRAKLDEYLTAIREAEERLQGMRRWQNVKKSEVSKEEYDPAARGHGSLDYGFLGPVMFDLLALAFQSDSSRVITANFSMHNRVIEIDGVTKGYHTLSHHGNRESHLRELQIIETFYMEQLSRFIGRLKGINAKGGSLLDDTMVFFGSGISDASRHSNRNLPIILAGGGLNHYGHYDAMQRHNGKQTPLNNLFTTMLQHFGIEIESFNGATGNLNHVLA</sequence>
<reference evidence="2 3" key="1">
    <citation type="submission" date="2019-02" db="EMBL/GenBank/DDBJ databases">
        <title>Deep-cultivation of Planctomycetes and their phenomic and genomic characterization uncovers novel biology.</title>
        <authorList>
            <person name="Wiegand S."/>
            <person name="Jogler M."/>
            <person name="Boedeker C."/>
            <person name="Pinto D."/>
            <person name="Vollmers J."/>
            <person name="Rivas-Marin E."/>
            <person name="Kohn T."/>
            <person name="Peeters S.H."/>
            <person name="Heuer A."/>
            <person name="Rast P."/>
            <person name="Oberbeckmann S."/>
            <person name="Bunk B."/>
            <person name="Jeske O."/>
            <person name="Meyerdierks A."/>
            <person name="Storesund J.E."/>
            <person name="Kallscheuer N."/>
            <person name="Luecker S."/>
            <person name="Lage O.M."/>
            <person name="Pohl T."/>
            <person name="Merkel B.J."/>
            <person name="Hornburger P."/>
            <person name="Mueller R.-W."/>
            <person name="Bruemmer F."/>
            <person name="Labrenz M."/>
            <person name="Spormann A.M."/>
            <person name="Op Den Camp H."/>
            <person name="Overmann J."/>
            <person name="Amann R."/>
            <person name="Jetten M.S.M."/>
            <person name="Mascher T."/>
            <person name="Medema M.H."/>
            <person name="Devos D.P."/>
            <person name="Kaster A.-K."/>
            <person name="Ovreas L."/>
            <person name="Rohde M."/>
            <person name="Galperin M.Y."/>
            <person name="Jogler C."/>
        </authorList>
    </citation>
    <scope>NUCLEOTIDE SEQUENCE [LARGE SCALE GENOMIC DNA]</scope>
    <source>
        <strain evidence="2 3">Pla100</strain>
    </source>
</reference>
<protein>
    <recommendedName>
        <fullName evidence="4">DUF1552 domain-containing protein</fullName>
    </recommendedName>
</protein>
<dbReference type="PROSITE" id="PS51318">
    <property type="entry name" value="TAT"/>
    <property type="match status" value="1"/>
</dbReference>
<dbReference type="AlphaFoldDB" id="A0A5C5ZGQ3"/>
<evidence type="ECO:0000313" key="3">
    <source>
        <dbReference type="Proteomes" id="UP000316213"/>
    </source>
</evidence>
<dbReference type="Pfam" id="PF07586">
    <property type="entry name" value="HXXSHH"/>
    <property type="match status" value="1"/>
</dbReference>
<gene>
    <name evidence="2" type="ORF">Pla100_60770</name>
</gene>